<gene>
    <name evidence="1" type="ORF">T07_15064</name>
</gene>
<name>A0A0V0SIS8_9BILA</name>
<proteinExistence type="predicted"/>
<evidence type="ECO:0000313" key="1">
    <source>
        <dbReference type="EMBL" id="KRX26261.1"/>
    </source>
</evidence>
<dbReference type="Proteomes" id="UP000054630">
    <property type="component" value="Unassembled WGS sequence"/>
</dbReference>
<accession>A0A0V0SIS8</accession>
<sequence length="170" mass="18958">MVAPAPSELKGTWSWSKHGTASQGPFVHCSDASRAQGFLQSFHQRNFDGFYSSLPISTHPWSSFCNELPLDSLGGNSGSQPGKRRNVPGGEGGGVRIRTLVPFASTYLSEPGFSALMALHTQHRSRQIAKRVKYLCRCAYQLARDISRLQVEVRRYWVSQLVICDVLRYP</sequence>
<comment type="caution">
    <text evidence="1">The sequence shown here is derived from an EMBL/GenBank/DDBJ whole genome shotgun (WGS) entry which is preliminary data.</text>
</comment>
<dbReference type="AlphaFoldDB" id="A0A0V0SIS8"/>
<organism evidence="1 2">
    <name type="scientific">Trichinella nelsoni</name>
    <dbReference type="NCBI Taxonomy" id="6336"/>
    <lineage>
        <taxon>Eukaryota</taxon>
        <taxon>Metazoa</taxon>
        <taxon>Ecdysozoa</taxon>
        <taxon>Nematoda</taxon>
        <taxon>Enoplea</taxon>
        <taxon>Dorylaimia</taxon>
        <taxon>Trichinellida</taxon>
        <taxon>Trichinellidae</taxon>
        <taxon>Trichinella</taxon>
    </lineage>
</organism>
<reference evidence="1 2" key="1">
    <citation type="submission" date="2015-01" db="EMBL/GenBank/DDBJ databases">
        <title>Evolution of Trichinella species and genotypes.</title>
        <authorList>
            <person name="Korhonen P.K."/>
            <person name="Edoardo P."/>
            <person name="Giuseppe L.R."/>
            <person name="Gasser R.B."/>
        </authorList>
    </citation>
    <scope>NUCLEOTIDE SEQUENCE [LARGE SCALE GENOMIC DNA]</scope>
    <source>
        <strain evidence="1">ISS37</strain>
    </source>
</reference>
<dbReference type="EMBL" id="JYDL01000008">
    <property type="protein sequence ID" value="KRX26261.1"/>
    <property type="molecule type" value="Genomic_DNA"/>
</dbReference>
<protein>
    <submittedName>
        <fullName evidence="1">Uncharacterized protein</fullName>
    </submittedName>
</protein>
<keyword evidence="2" id="KW-1185">Reference proteome</keyword>
<evidence type="ECO:0000313" key="2">
    <source>
        <dbReference type="Proteomes" id="UP000054630"/>
    </source>
</evidence>